<dbReference type="Proteomes" id="UP000439986">
    <property type="component" value="Unassembled WGS sequence"/>
</dbReference>
<evidence type="ECO:0000313" key="1">
    <source>
        <dbReference type="EMBL" id="MRW83862.1"/>
    </source>
</evidence>
<dbReference type="AlphaFoldDB" id="A0A844D5F1"/>
<gene>
    <name evidence="1" type="ORF">GJ698_07100</name>
</gene>
<keyword evidence="2" id="KW-1185">Reference proteome</keyword>
<organism evidence="1 2">
    <name type="scientific">Duganella aquatilis</name>
    <dbReference type="NCBI Taxonomy" id="2666082"/>
    <lineage>
        <taxon>Bacteria</taxon>
        <taxon>Pseudomonadati</taxon>
        <taxon>Pseudomonadota</taxon>
        <taxon>Betaproteobacteria</taxon>
        <taxon>Burkholderiales</taxon>
        <taxon>Oxalobacteraceae</taxon>
        <taxon>Telluria group</taxon>
        <taxon>Duganella</taxon>
    </lineage>
</organism>
<protein>
    <submittedName>
        <fullName evidence="1">Uncharacterized protein</fullName>
    </submittedName>
</protein>
<reference evidence="1 2" key="1">
    <citation type="submission" date="2019-11" db="EMBL/GenBank/DDBJ databases">
        <title>Novel species isolated from a subtropical stream in China.</title>
        <authorList>
            <person name="Lu H."/>
        </authorList>
    </citation>
    <scope>NUCLEOTIDE SEQUENCE [LARGE SCALE GENOMIC DNA]</scope>
    <source>
        <strain evidence="1 2">FT26W</strain>
    </source>
</reference>
<sequence length="120" mass="13756">MKKYILIPVFLGLAAKTFAESEVVPIKKGMSYQMADTSLRRSGWRQRVVHTRDGYEYIGSEKTIKEHGVEGLESCAMDKPVCIVHYAKKNKCLRIITWGEQFKDLKIDSWDQDCPAQDSL</sequence>
<name>A0A844D5F1_9BURK</name>
<dbReference type="RefSeq" id="WP_154356910.1">
    <property type="nucleotide sequence ID" value="NZ_WKJL01000003.1"/>
</dbReference>
<proteinExistence type="predicted"/>
<comment type="caution">
    <text evidence="1">The sequence shown here is derived from an EMBL/GenBank/DDBJ whole genome shotgun (WGS) entry which is preliminary data.</text>
</comment>
<dbReference type="EMBL" id="WKJL01000003">
    <property type="protein sequence ID" value="MRW83862.1"/>
    <property type="molecule type" value="Genomic_DNA"/>
</dbReference>
<accession>A0A844D5F1</accession>
<evidence type="ECO:0000313" key="2">
    <source>
        <dbReference type="Proteomes" id="UP000439986"/>
    </source>
</evidence>